<proteinExistence type="predicted"/>
<feature type="signal peptide" evidence="1">
    <location>
        <begin position="1"/>
        <end position="33"/>
    </location>
</feature>
<keyword evidence="3" id="KW-1185">Reference proteome</keyword>
<organism evidence="2 3">
    <name type="scientific">Tepidicaulis marinus</name>
    <dbReference type="NCBI Taxonomy" id="1333998"/>
    <lineage>
        <taxon>Bacteria</taxon>
        <taxon>Pseudomonadati</taxon>
        <taxon>Pseudomonadota</taxon>
        <taxon>Alphaproteobacteria</taxon>
        <taxon>Hyphomicrobiales</taxon>
        <taxon>Parvibaculaceae</taxon>
        <taxon>Tepidicaulis</taxon>
    </lineage>
</organism>
<comment type="caution">
    <text evidence="2">The sequence shown here is derived from an EMBL/GenBank/DDBJ whole genome shotgun (WGS) entry which is preliminary data.</text>
</comment>
<sequence>REMSNIIVKQVLLAFALCACWVLPAAAPAPAYAESYDTLIEQAQKASLEQRYDEVKRLLGTAMELTEGPVNIDLGGRLLVELASLPSDEGEAFQSKEKIEQVRAWLHDGWSVSSDPEVTGQRYFLVDLFNRRSEWGIVTIFLHEYFDLKSKNRPYRPEQEGTGRIEIMHAMVLRQTGTGAPIFSVVLTNNPREDKALQELSKSDTLKKAYWVEGYDGTNHYTIAKLPHRPSPREMGAMVSRVIELGGVAKVAKSSSASKCCLLP</sequence>
<evidence type="ECO:0000256" key="1">
    <source>
        <dbReference type="SAM" id="SignalP"/>
    </source>
</evidence>
<feature type="chain" id="PRO_5001755017" evidence="1">
    <location>
        <begin position="34"/>
        <end position="264"/>
    </location>
</feature>
<dbReference type="Proteomes" id="UP000028702">
    <property type="component" value="Unassembled WGS sequence"/>
</dbReference>
<dbReference type="RefSeq" id="WP_045449157.1">
    <property type="nucleotide sequence ID" value="NZ_BBIO01000020.1"/>
</dbReference>
<name>A0A081BEM8_9HYPH</name>
<evidence type="ECO:0000313" key="3">
    <source>
        <dbReference type="Proteomes" id="UP000028702"/>
    </source>
</evidence>
<accession>A0A081BEM8</accession>
<evidence type="ECO:0000313" key="2">
    <source>
        <dbReference type="EMBL" id="GAK46496.1"/>
    </source>
</evidence>
<dbReference type="EMBL" id="BBIO01000020">
    <property type="protein sequence ID" value="GAK46496.1"/>
    <property type="molecule type" value="Genomic_DNA"/>
</dbReference>
<protein>
    <submittedName>
        <fullName evidence="2">Uncharacterized protein</fullName>
    </submittedName>
</protein>
<feature type="non-terminal residue" evidence="2">
    <location>
        <position position="1"/>
    </location>
</feature>
<reference evidence="2 3" key="1">
    <citation type="submission" date="2014-07" db="EMBL/GenBank/DDBJ databases">
        <title>Tepidicaulis marinum gen. nov., sp. nov., a novel marine bacterium denitrifying nitrate to nitrous oxide strictly under microaerobic conditions.</title>
        <authorList>
            <person name="Takeuchi M."/>
            <person name="Yamagishi T."/>
            <person name="Kamagata Y."/>
            <person name="Oshima K."/>
            <person name="Hattori M."/>
            <person name="Katayama T."/>
            <person name="Hanada S."/>
            <person name="Tamaki H."/>
            <person name="Marumo K."/>
            <person name="Maeda H."/>
            <person name="Nedachi M."/>
            <person name="Iwasaki W."/>
            <person name="Suwa Y."/>
            <person name="Sakata S."/>
        </authorList>
    </citation>
    <scope>NUCLEOTIDE SEQUENCE [LARGE SCALE GENOMIC DNA]</scope>
    <source>
        <strain evidence="2 3">MA2</strain>
    </source>
</reference>
<dbReference type="AlphaFoldDB" id="A0A081BEM8"/>
<keyword evidence="1" id="KW-0732">Signal</keyword>
<gene>
    <name evidence="2" type="ORF">M2A_2995</name>
</gene>